<feature type="region of interest" description="Disordered" evidence="6">
    <location>
        <begin position="1"/>
        <end position="31"/>
    </location>
</feature>
<dbReference type="PANTHER" id="PTHR33885:SF3">
    <property type="entry name" value="PHAGE SHOCK PROTEIN C"/>
    <property type="match status" value="1"/>
</dbReference>
<gene>
    <name evidence="9" type="ORF">EV193_106182</name>
</gene>
<reference evidence="9 10" key="1">
    <citation type="submission" date="2019-02" db="EMBL/GenBank/DDBJ databases">
        <title>Genomic Encyclopedia of Type Strains, Phase IV (KMG-IV): sequencing the most valuable type-strain genomes for metagenomic binning, comparative biology and taxonomic classification.</title>
        <authorList>
            <person name="Goeker M."/>
        </authorList>
    </citation>
    <scope>NUCLEOTIDE SEQUENCE [LARGE SCALE GENOMIC DNA]</scope>
    <source>
        <strain evidence="9 10">DSM 101727</strain>
    </source>
</reference>
<dbReference type="PANTHER" id="PTHR33885">
    <property type="entry name" value="PHAGE SHOCK PROTEIN C"/>
    <property type="match status" value="1"/>
</dbReference>
<sequence length="432" mass="44946">MLGNVNGTHRSQSGPSASGAEDSLNDFWANRPRRPRRGRKIAGVAAGIGHRYGIDPVLVRVAFLVGALYGGAGIVLYLLGWLLLPEESDETSPLESLVGRGRSSTSAIFTLLLCGLLIPAFGWVFDGFFPGYIGLIVCAGALYLLHRNRSHVRQVAAQPVASPMPADTFATTAPRPQPSTVDTPADGTRELPVEERTTPPAWDPLGAAPFAWDLPEPSQPPVEEPPEPAQQRSKIGMMTIAALLIVGGGAALMTLVSPGTSGWFTPPHIVGVSLAVIGLGLVGGAFVRGGRGLIGLAVPLSMVGILMTASDFDGQGGVGDITEAPTTIDAVQSSYERSVGSVSLDLTRLPAIGDVNTRVDVDAGDATVILPKNADVDLKCETDVGEVTCLDRTINGLGGQLKVNNDGDDGPGGLKIDLTVKTDVGSVEVRRG</sequence>
<evidence type="ECO:0000256" key="3">
    <source>
        <dbReference type="ARBA" id="ARBA00022692"/>
    </source>
</evidence>
<comment type="caution">
    <text evidence="9">The sequence shown here is derived from an EMBL/GenBank/DDBJ whole genome shotgun (WGS) entry which is preliminary data.</text>
</comment>
<evidence type="ECO:0000256" key="6">
    <source>
        <dbReference type="SAM" id="MobiDB-lite"/>
    </source>
</evidence>
<protein>
    <submittedName>
        <fullName evidence="9">Phage shock protein C (PspC) family protein</fullName>
    </submittedName>
</protein>
<evidence type="ECO:0000256" key="4">
    <source>
        <dbReference type="ARBA" id="ARBA00022989"/>
    </source>
</evidence>
<dbReference type="InterPro" id="IPR052027">
    <property type="entry name" value="PspC"/>
</dbReference>
<dbReference type="EMBL" id="SGWQ01000006">
    <property type="protein sequence ID" value="RZS36948.1"/>
    <property type="molecule type" value="Genomic_DNA"/>
</dbReference>
<proteinExistence type="predicted"/>
<keyword evidence="4 7" id="KW-1133">Transmembrane helix</keyword>
<dbReference type="AlphaFoldDB" id="A0A4Q7KK26"/>
<keyword evidence="2" id="KW-1003">Cell membrane</keyword>
<dbReference type="Proteomes" id="UP000294257">
    <property type="component" value="Unassembled WGS sequence"/>
</dbReference>
<keyword evidence="3 7" id="KW-0812">Transmembrane</keyword>
<feature type="transmembrane region" description="Helical" evidence="7">
    <location>
        <begin position="268"/>
        <end position="287"/>
    </location>
</feature>
<evidence type="ECO:0000313" key="9">
    <source>
        <dbReference type="EMBL" id="RZS36948.1"/>
    </source>
</evidence>
<feature type="transmembrane region" description="Helical" evidence="7">
    <location>
        <begin position="235"/>
        <end position="256"/>
    </location>
</feature>
<name>A0A4Q7KK26_9PSEU</name>
<evidence type="ECO:0000256" key="5">
    <source>
        <dbReference type="ARBA" id="ARBA00023136"/>
    </source>
</evidence>
<feature type="compositionally biased region" description="Basic and acidic residues" evidence="6">
    <location>
        <begin position="187"/>
        <end position="197"/>
    </location>
</feature>
<dbReference type="GO" id="GO:0005886">
    <property type="term" value="C:plasma membrane"/>
    <property type="evidence" value="ECO:0007669"/>
    <property type="project" value="UniProtKB-SubCell"/>
</dbReference>
<keyword evidence="5 7" id="KW-0472">Membrane</keyword>
<evidence type="ECO:0000256" key="2">
    <source>
        <dbReference type="ARBA" id="ARBA00022475"/>
    </source>
</evidence>
<dbReference type="InterPro" id="IPR007168">
    <property type="entry name" value="Phageshock_PspC_N"/>
</dbReference>
<comment type="subcellular location">
    <subcellularLocation>
        <location evidence="1">Cell membrane</location>
        <topology evidence="1">Single-pass membrane protein</topology>
    </subcellularLocation>
</comment>
<feature type="transmembrane region" description="Helical" evidence="7">
    <location>
        <begin position="129"/>
        <end position="145"/>
    </location>
</feature>
<evidence type="ECO:0000256" key="1">
    <source>
        <dbReference type="ARBA" id="ARBA00004162"/>
    </source>
</evidence>
<feature type="compositionally biased region" description="Polar residues" evidence="6">
    <location>
        <begin position="1"/>
        <end position="16"/>
    </location>
</feature>
<evidence type="ECO:0000313" key="10">
    <source>
        <dbReference type="Proteomes" id="UP000294257"/>
    </source>
</evidence>
<evidence type="ECO:0000256" key="7">
    <source>
        <dbReference type="SAM" id="Phobius"/>
    </source>
</evidence>
<keyword evidence="10" id="KW-1185">Reference proteome</keyword>
<feature type="transmembrane region" description="Helical" evidence="7">
    <location>
        <begin position="61"/>
        <end position="84"/>
    </location>
</feature>
<feature type="region of interest" description="Disordered" evidence="6">
    <location>
        <begin position="165"/>
        <end position="201"/>
    </location>
</feature>
<feature type="domain" description="Phage shock protein PspC N-terminal" evidence="8">
    <location>
        <begin position="31"/>
        <end position="87"/>
    </location>
</feature>
<accession>A0A4Q7KK26</accession>
<evidence type="ECO:0000259" key="8">
    <source>
        <dbReference type="Pfam" id="PF04024"/>
    </source>
</evidence>
<organism evidence="9 10">
    <name type="scientific">Herbihabitans rhizosphaerae</name>
    <dbReference type="NCBI Taxonomy" id="1872711"/>
    <lineage>
        <taxon>Bacteria</taxon>
        <taxon>Bacillati</taxon>
        <taxon>Actinomycetota</taxon>
        <taxon>Actinomycetes</taxon>
        <taxon>Pseudonocardiales</taxon>
        <taxon>Pseudonocardiaceae</taxon>
        <taxon>Herbihabitans</taxon>
    </lineage>
</organism>
<dbReference type="Pfam" id="PF04024">
    <property type="entry name" value="PspC"/>
    <property type="match status" value="1"/>
</dbReference>
<dbReference type="OrthoDB" id="3208990at2"/>